<name>A0AAD8ED89_DIPPU</name>
<organism evidence="1 2">
    <name type="scientific">Diploptera punctata</name>
    <name type="common">Pacific beetle cockroach</name>
    <dbReference type="NCBI Taxonomy" id="6984"/>
    <lineage>
        <taxon>Eukaryota</taxon>
        <taxon>Metazoa</taxon>
        <taxon>Ecdysozoa</taxon>
        <taxon>Arthropoda</taxon>
        <taxon>Hexapoda</taxon>
        <taxon>Insecta</taxon>
        <taxon>Pterygota</taxon>
        <taxon>Neoptera</taxon>
        <taxon>Polyneoptera</taxon>
        <taxon>Dictyoptera</taxon>
        <taxon>Blattodea</taxon>
        <taxon>Blaberoidea</taxon>
        <taxon>Blaberidae</taxon>
        <taxon>Diplopterinae</taxon>
        <taxon>Diploptera</taxon>
    </lineage>
</organism>
<protein>
    <submittedName>
        <fullName evidence="1">Uncharacterized protein</fullName>
    </submittedName>
</protein>
<gene>
    <name evidence="1" type="ORF">L9F63_002645</name>
</gene>
<reference evidence="1" key="1">
    <citation type="journal article" date="2023" name="IScience">
        <title>Live-bearing cockroach genome reveals convergent evolutionary mechanisms linked to viviparity in insects and beyond.</title>
        <authorList>
            <person name="Fouks B."/>
            <person name="Harrison M.C."/>
            <person name="Mikhailova A.A."/>
            <person name="Marchal E."/>
            <person name="English S."/>
            <person name="Carruthers M."/>
            <person name="Jennings E.C."/>
            <person name="Chiamaka E.L."/>
            <person name="Frigard R.A."/>
            <person name="Pippel M."/>
            <person name="Attardo G.M."/>
            <person name="Benoit J.B."/>
            <person name="Bornberg-Bauer E."/>
            <person name="Tobe S.S."/>
        </authorList>
    </citation>
    <scope>NUCLEOTIDE SEQUENCE</scope>
    <source>
        <strain evidence="1">Stay&amp;Tobe</strain>
    </source>
</reference>
<accession>A0AAD8ED89</accession>
<comment type="caution">
    <text evidence="1">The sequence shown here is derived from an EMBL/GenBank/DDBJ whole genome shotgun (WGS) entry which is preliminary data.</text>
</comment>
<dbReference type="EMBL" id="JASPKZ010007260">
    <property type="protein sequence ID" value="KAJ9585569.1"/>
    <property type="molecule type" value="Genomic_DNA"/>
</dbReference>
<evidence type="ECO:0000313" key="1">
    <source>
        <dbReference type="EMBL" id="KAJ9585569.1"/>
    </source>
</evidence>
<keyword evidence="2" id="KW-1185">Reference proteome</keyword>
<feature type="non-terminal residue" evidence="1">
    <location>
        <position position="50"/>
    </location>
</feature>
<sequence length="50" mass="6149">ECRACHYYTQIRKNCKRIDMQLSQDHIRASVRSKTEQLDELILFRNDYMK</sequence>
<feature type="non-terminal residue" evidence="1">
    <location>
        <position position="1"/>
    </location>
</feature>
<reference evidence="1" key="2">
    <citation type="submission" date="2023-05" db="EMBL/GenBank/DDBJ databases">
        <authorList>
            <person name="Fouks B."/>
        </authorList>
    </citation>
    <scope>NUCLEOTIDE SEQUENCE</scope>
    <source>
        <strain evidence="1">Stay&amp;Tobe</strain>
        <tissue evidence="1">Testes</tissue>
    </source>
</reference>
<dbReference type="AlphaFoldDB" id="A0AAD8ED89"/>
<evidence type="ECO:0000313" key="2">
    <source>
        <dbReference type="Proteomes" id="UP001233999"/>
    </source>
</evidence>
<proteinExistence type="predicted"/>
<dbReference type="Proteomes" id="UP001233999">
    <property type="component" value="Unassembled WGS sequence"/>
</dbReference>